<dbReference type="GO" id="GO:0044874">
    <property type="term" value="P:lipoprotein localization to outer membrane"/>
    <property type="evidence" value="ECO:0007669"/>
    <property type="project" value="UniProtKB-UniRule"/>
</dbReference>
<dbReference type="RefSeq" id="WP_125972242.1">
    <property type="nucleotide sequence ID" value="NZ_CP034433.1"/>
</dbReference>
<feature type="signal peptide" evidence="10">
    <location>
        <begin position="1"/>
        <end position="19"/>
    </location>
</feature>
<sequence precursor="true">MRKLALIILVTVTSQTAWADAAGDLKNYLTNTQSLQASFRQTVTSQQGKVQQSSGTLAIQRPGLFRWIYQKPFEQLIIADGKQIWLYDPDLKQATVKDMGKALESSPAALLAGNNQFERNYKLRPLASSEGVDWLEAIPKQADQSFETVKLGFSQGQLTQMELHDHFGQTTRIYFSALKINPKLDASQFRFIPPKDADVIRE</sequence>
<feature type="chain" id="PRO_5019599004" description="Outer-membrane lipoprotein carrier protein" evidence="10">
    <location>
        <begin position="20"/>
        <end position="202"/>
    </location>
</feature>
<dbReference type="GO" id="GO:0042597">
    <property type="term" value="C:periplasmic space"/>
    <property type="evidence" value="ECO:0007669"/>
    <property type="project" value="UniProtKB-SubCell"/>
</dbReference>
<reference evidence="11 12" key="1">
    <citation type="submission" date="2018-12" db="EMBL/GenBank/DDBJ databases">
        <title>Complete genome sequence of Iodobacter sp. H11R3.</title>
        <authorList>
            <person name="Bae J.-W."/>
        </authorList>
    </citation>
    <scope>NUCLEOTIDE SEQUENCE [LARGE SCALE GENOMIC DNA]</scope>
    <source>
        <strain evidence="11 12">H11R3</strain>
    </source>
</reference>
<keyword evidence="9 10" id="KW-0143">Chaperone</keyword>
<accession>A0A3S8ZR73</accession>
<evidence type="ECO:0000256" key="8">
    <source>
        <dbReference type="ARBA" id="ARBA00022927"/>
    </source>
</evidence>
<dbReference type="KEGG" id="iod:EJO50_05545"/>
<dbReference type="NCBIfam" id="TIGR00547">
    <property type="entry name" value="lolA"/>
    <property type="match status" value="1"/>
</dbReference>
<keyword evidence="6 10" id="KW-0732">Signal</keyword>
<dbReference type="Pfam" id="PF03548">
    <property type="entry name" value="LolA"/>
    <property type="match status" value="1"/>
</dbReference>
<dbReference type="GO" id="GO:0042953">
    <property type="term" value="P:lipoprotein transport"/>
    <property type="evidence" value="ECO:0007669"/>
    <property type="project" value="InterPro"/>
</dbReference>
<dbReference type="PANTHER" id="PTHR35869">
    <property type="entry name" value="OUTER-MEMBRANE LIPOPROTEIN CARRIER PROTEIN"/>
    <property type="match status" value="1"/>
</dbReference>
<dbReference type="Proteomes" id="UP000282438">
    <property type="component" value="Chromosome"/>
</dbReference>
<evidence type="ECO:0000313" key="12">
    <source>
        <dbReference type="Proteomes" id="UP000282438"/>
    </source>
</evidence>
<evidence type="ECO:0000256" key="10">
    <source>
        <dbReference type="HAMAP-Rule" id="MF_00240"/>
    </source>
</evidence>
<protein>
    <recommendedName>
        <fullName evidence="4 10">Outer-membrane lipoprotein carrier protein</fullName>
    </recommendedName>
</protein>
<evidence type="ECO:0000313" key="11">
    <source>
        <dbReference type="EMBL" id="AZN35990.1"/>
    </source>
</evidence>
<keyword evidence="5 10" id="KW-0813">Transport</keyword>
<proteinExistence type="inferred from homology"/>
<dbReference type="InterPro" id="IPR004564">
    <property type="entry name" value="OM_lipoprot_carrier_LolA-like"/>
</dbReference>
<keyword evidence="8 10" id="KW-0653">Protein transport</keyword>
<evidence type="ECO:0000256" key="6">
    <source>
        <dbReference type="ARBA" id="ARBA00022729"/>
    </source>
</evidence>
<evidence type="ECO:0000256" key="4">
    <source>
        <dbReference type="ARBA" id="ARBA00014035"/>
    </source>
</evidence>
<dbReference type="OrthoDB" id="9787361at2"/>
<comment type="subcellular location">
    <subcellularLocation>
        <location evidence="1 10">Periplasm</location>
    </subcellularLocation>
</comment>
<keyword evidence="11" id="KW-0449">Lipoprotein</keyword>
<dbReference type="SUPFAM" id="SSF89392">
    <property type="entry name" value="Prokaryotic lipoproteins and lipoprotein localization factors"/>
    <property type="match status" value="1"/>
</dbReference>
<dbReference type="PANTHER" id="PTHR35869:SF1">
    <property type="entry name" value="OUTER-MEMBRANE LIPOPROTEIN CARRIER PROTEIN"/>
    <property type="match status" value="1"/>
</dbReference>
<gene>
    <name evidence="10 11" type="primary">lolA</name>
    <name evidence="11" type="ORF">EJO50_05545</name>
</gene>
<evidence type="ECO:0000256" key="7">
    <source>
        <dbReference type="ARBA" id="ARBA00022764"/>
    </source>
</evidence>
<dbReference type="AlphaFoldDB" id="A0A3S8ZR73"/>
<comment type="subunit">
    <text evidence="3 10">Monomer.</text>
</comment>
<keyword evidence="12" id="KW-1185">Reference proteome</keyword>
<name>A0A3S8ZR73_9NEIS</name>
<keyword evidence="7 10" id="KW-0574">Periplasm</keyword>
<evidence type="ECO:0000256" key="3">
    <source>
        <dbReference type="ARBA" id="ARBA00011245"/>
    </source>
</evidence>
<evidence type="ECO:0000256" key="2">
    <source>
        <dbReference type="ARBA" id="ARBA00007615"/>
    </source>
</evidence>
<dbReference type="InterPro" id="IPR029046">
    <property type="entry name" value="LolA/LolB/LppX"/>
</dbReference>
<evidence type="ECO:0000256" key="9">
    <source>
        <dbReference type="ARBA" id="ARBA00023186"/>
    </source>
</evidence>
<dbReference type="InterPro" id="IPR018323">
    <property type="entry name" value="OM_lipoprot_carrier_LolA_Pbac"/>
</dbReference>
<dbReference type="CDD" id="cd16325">
    <property type="entry name" value="LolA"/>
    <property type="match status" value="1"/>
</dbReference>
<evidence type="ECO:0000256" key="5">
    <source>
        <dbReference type="ARBA" id="ARBA00022448"/>
    </source>
</evidence>
<comment type="similarity">
    <text evidence="2 10">Belongs to the LolA family.</text>
</comment>
<comment type="function">
    <text evidence="10">Participates in the translocation of lipoproteins from the inner membrane to the outer membrane. Only forms a complex with a lipoprotein if the residue after the N-terminal Cys is not an aspartate (The Asp acts as a targeting signal to indicate that the lipoprotein should stay in the inner membrane).</text>
</comment>
<evidence type="ECO:0000256" key="1">
    <source>
        <dbReference type="ARBA" id="ARBA00004418"/>
    </source>
</evidence>
<organism evidence="11 12">
    <name type="scientific">Iodobacter ciconiae</name>
    <dbReference type="NCBI Taxonomy" id="2496266"/>
    <lineage>
        <taxon>Bacteria</taxon>
        <taxon>Pseudomonadati</taxon>
        <taxon>Pseudomonadota</taxon>
        <taxon>Betaproteobacteria</taxon>
        <taxon>Neisseriales</taxon>
        <taxon>Chitinibacteraceae</taxon>
        <taxon>Iodobacter</taxon>
    </lineage>
</organism>
<dbReference type="Gene3D" id="2.50.20.10">
    <property type="entry name" value="Lipoprotein localisation LolA/LolB/LppX"/>
    <property type="match status" value="1"/>
</dbReference>
<dbReference type="HAMAP" id="MF_00240">
    <property type="entry name" value="LolA"/>
    <property type="match status" value="1"/>
</dbReference>
<dbReference type="EMBL" id="CP034433">
    <property type="protein sequence ID" value="AZN35990.1"/>
    <property type="molecule type" value="Genomic_DNA"/>
</dbReference>